<name>A0AAV9ZCC7_9AGAR</name>
<keyword evidence="2" id="KW-1185">Reference proteome</keyword>
<dbReference type="Proteomes" id="UP001362999">
    <property type="component" value="Unassembled WGS sequence"/>
</dbReference>
<accession>A0AAV9ZCC7</accession>
<sequence>MRVQDSVEYCRAIQNELPTTVLFQVYIGKSRMPSFMDASFFLRQFPHKNAGSGSGDSKDRSLPFNVETYLAHYDLSSHQNVNPLIFKSSQHSRPIHRLPGIERVEPAHRSCFAGVVLDLHVSFGSAGYIVPVVQTPVDFQRQPLPPSNAIDPPLLADAPAAALPRGLLLSTRPHHRRFDDFLFSLALLALIRRDQCNRLVYLVWILAALQFQSRHPTRICAAMLIQSHDHGVAVKQEDMATPARTHSRTLRRGFGLARRSDGLRFSGLATRPRLELVRRYPSELCACAQHEVRSMDPL</sequence>
<evidence type="ECO:0000313" key="2">
    <source>
        <dbReference type="Proteomes" id="UP001362999"/>
    </source>
</evidence>
<organism evidence="1 2">
    <name type="scientific">Favolaschia claudopus</name>
    <dbReference type="NCBI Taxonomy" id="2862362"/>
    <lineage>
        <taxon>Eukaryota</taxon>
        <taxon>Fungi</taxon>
        <taxon>Dikarya</taxon>
        <taxon>Basidiomycota</taxon>
        <taxon>Agaricomycotina</taxon>
        <taxon>Agaricomycetes</taxon>
        <taxon>Agaricomycetidae</taxon>
        <taxon>Agaricales</taxon>
        <taxon>Marasmiineae</taxon>
        <taxon>Mycenaceae</taxon>
        <taxon>Favolaschia</taxon>
    </lineage>
</organism>
<comment type="caution">
    <text evidence="1">The sequence shown here is derived from an EMBL/GenBank/DDBJ whole genome shotgun (WGS) entry which is preliminary data.</text>
</comment>
<reference evidence="1 2" key="1">
    <citation type="journal article" date="2024" name="J Genomics">
        <title>Draft genome sequencing and assembly of Favolaschia claudopus CIRM-BRFM 2984 isolated from oak limbs.</title>
        <authorList>
            <person name="Navarro D."/>
            <person name="Drula E."/>
            <person name="Chaduli D."/>
            <person name="Cazenave R."/>
            <person name="Ahrendt S."/>
            <person name="Wang J."/>
            <person name="Lipzen A."/>
            <person name="Daum C."/>
            <person name="Barry K."/>
            <person name="Grigoriev I.V."/>
            <person name="Favel A."/>
            <person name="Rosso M.N."/>
            <person name="Martin F."/>
        </authorList>
    </citation>
    <scope>NUCLEOTIDE SEQUENCE [LARGE SCALE GENOMIC DNA]</scope>
    <source>
        <strain evidence="1 2">CIRM-BRFM 2984</strain>
    </source>
</reference>
<protein>
    <submittedName>
        <fullName evidence="1">Uncharacterized protein</fullName>
    </submittedName>
</protein>
<gene>
    <name evidence="1" type="ORF">R3P38DRAFT_3236757</name>
</gene>
<proteinExistence type="predicted"/>
<evidence type="ECO:0000313" key="1">
    <source>
        <dbReference type="EMBL" id="KAK6977667.1"/>
    </source>
</evidence>
<dbReference type="EMBL" id="JAWWNJ010000166">
    <property type="protein sequence ID" value="KAK6977667.1"/>
    <property type="molecule type" value="Genomic_DNA"/>
</dbReference>
<dbReference type="AlphaFoldDB" id="A0AAV9ZCC7"/>